<dbReference type="Pfam" id="PF13432">
    <property type="entry name" value="TPR_16"/>
    <property type="match status" value="2"/>
</dbReference>
<dbReference type="Pfam" id="PF13469">
    <property type="entry name" value="Sulfotransfer_3"/>
    <property type="match status" value="1"/>
</dbReference>
<evidence type="ECO:0000313" key="3">
    <source>
        <dbReference type="EMBL" id="MDC8011310.1"/>
    </source>
</evidence>
<keyword evidence="2" id="KW-0802">TPR repeat</keyword>
<keyword evidence="4" id="KW-1185">Reference proteome</keyword>
<dbReference type="Proteomes" id="UP001139971">
    <property type="component" value="Unassembled WGS sequence"/>
</dbReference>
<dbReference type="InterPro" id="IPR019734">
    <property type="entry name" value="TPR_rpt"/>
</dbReference>
<organism evidence="3 4">
    <name type="scientific">Tahibacter soli</name>
    <dbReference type="NCBI Taxonomy" id="2983605"/>
    <lineage>
        <taxon>Bacteria</taxon>
        <taxon>Pseudomonadati</taxon>
        <taxon>Pseudomonadota</taxon>
        <taxon>Gammaproteobacteria</taxon>
        <taxon>Lysobacterales</taxon>
        <taxon>Rhodanobacteraceae</taxon>
        <taxon>Tahibacter</taxon>
    </lineage>
</organism>
<dbReference type="SUPFAM" id="SSF48452">
    <property type="entry name" value="TPR-like"/>
    <property type="match status" value="2"/>
</dbReference>
<dbReference type="SMART" id="SM00028">
    <property type="entry name" value="TPR"/>
    <property type="match status" value="3"/>
</dbReference>
<dbReference type="InterPro" id="IPR011990">
    <property type="entry name" value="TPR-like_helical_dom_sf"/>
</dbReference>
<dbReference type="AlphaFoldDB" id="A0A9X4BFL3"/>
<reference evidence="3" key="1">
    <citation type="submission" date="2023-02" db="EMBL/GenBank/DDBJ databases">
        <title>Tahibacter soli sp. nov. isolated from soil.</title>
        <authorList>
            <person name="Baek J.H."/>
            <person name="Lee J.K."/>
            <person name="Choi D.G."/>
            <person name="Jeon C.O."/>
        </authorList>
    </citation>
    <scope>NUCLEOTIDE SEQUENCE</scope>
    <source>
        <strain evidence="3">BL</strain>
    </source>
</reference>
<dbReference type="PANTHER" id="PTHR12788:SF10">
    <property type="entry name" value="PROTEIN-TYROSINE SULFOTRANSFERASE"/>
    <property type="match status" value="1"/>
</dbReference>
<evidence type="ECO:0000313" key="4">
    <source>
        <dbReference type="Proteomes" id="UP001139971"/>
    </source>
</evidence>
<name>A0A9X4BFL3_9GAMM</name>
<dbReference type="RefSeq" id="WP_263543668.1">
    <property type="nucleotide sequence ID" value="NZ_JAOVZO020000001.1"/>
</dbReference>
<protein>
    <submittedName>
        <fullName evidence="3">Sulfotransferase</fullName>
    </submittedName>
</protein>
<gene>
    <name evidence="3" type="ORF">OD750_001980</name>
</gene>
<sequence length="601" mass="66777">MLQSAFNALQSGDARAAEAAARRALATLPDDEEALLVLALSLDAQSRYDDALAAFERLAVVSPGVAEYRINQGAMLRLLGRDADAERVYRDALSIDPAQSEALRNLGLIALSQQRNPEAFEFLMRAYELAPDDALIRAQAAKASHAVGDDASARRLLDGWRTWCANEPGELLDVAWTLMRVERTADAEAALDLAARRLPDDPRVRLRQAELYERINRIPEARAALERLGPLDTAELSEQAAVVRALVATRGDDVDDAIRRHEAILEAPGALERHLTIAFGLARLYDRARRPDAAMAMLDRAHAAQMKQLAIDHPQAVSFDTMTITRRRLTPELVATWQHDGAPDAAASPIFVVGFPRSGTTLLETMLDAHPALTTMDEQPFVQNLIAAVEQRGLRYPQDLGALTRADLDALRAQYFATVASRTQADASRRLVDKNPLNLLRLPMIARVFPHARIVLALRHPCDVVLSNYLQMFSEPLYVPLCATLESTARGYADAFDAWLDHCRLLEPAVFELRHEDLVDDIDAAAVALADFLGVARHPAMTAFHEHARTRGFIGTPSYSQVVEPVNRKGVGRWTRYRSHFERVLPTLEPYLRRWNYPSNP</sequence>
<dbReference type="PANTHER" id="PTHR12788">
    <property type="entry name" value="PROTEIN-TYROSINE SULFOTRANSFERASE 2"/>
    <property type="match status" value="1"/>
</dbReference>
<dbReference type="EMBL" id="JAOVZO020000001">
    <property type="protein sequence ID" value="MDC8011310.1"/>
    <property type="molecule type" value="Genomic_DNA"/>
</dbReference>
<accession>A0A9X4BFL3</accession>
<dbReference type="SUPFAM" id="SSF52540">
    <property type="entry name" value="P-loop containing nucleoside triphosphate hydrolases"/>
    <property type="match status" value="1"/>
</dbReference>
<evidence type="ECO:0000256" key="1">
    <source>
        <dbReference type="ARBA" id="ARBA00022679"/>
    </source>
</evidence>
<proteinExistence type="predicted"/>
<feature type="repeat" description="TPR" evidence="2">
    <location>
        <begin position="100"/>
        <end position="133"/>
    </location>
</feature>
<evidence type="ECO:0000256" key="2">
    <source>
        <dbReference type="PROSITE-ProRule" id="PRU00339"/>
    </source>
</evidence>
<dbReference type="Gene3D" id="3.40.50.300">
    <property type="entry name" value="P-loop containing nucleotide triphosphate hydrolases"/>
    <property type="match status" value="1"/>
</dbReference>
<dbReference type="InterPro" id="IPR026634">
    <property type="entry name" value="TPST-like"/>
</dbReference>
<dbReference type="InterPro" id="IPR027417">
    <property type="entry name" value="P-loop_NTPase"/>
</dbReference>
<comment type="caution">
    <text evidence="3">The sequence shown here is derived from an EMBL/GenBank/DDBJ whole genome shotgun (WGS) entry which is preliminary data.</text>
</comment>
<dbReference type="GO" id="GO:0008476">
    <property type="term" value="F:protein-tyrosine sulfotransferase activity"/>
    <property type="evidence" value="ECO:0007669"/>
    <property type="project" value="InterPro"/>
</dbReference>
<dbReference type="Gene3D" id="1.25.40.10">
    <property type="entry name" value="Tetratricopeptide repeat domain"/>
    <property type="match status" value="2"/>
</dbReference>
<keyword evidence="1" id="KW-0808">Transferase</keyword>
<dbReference type="PROSITE" id="PS50005">
    <property type="entry name" value="TPR"/>
    <property type="match status" value="1"/>
</dbReference>